<feature type="region of interest" description="Disordered" evidence="1">
    <location>
        <begin position="17"/>
        <end position="94"/>
    </location>
</feature>
<organism evidence="2 3">
    <name type="scientific">Portunus trituberculatus</name>
    <name type="common">Swimming crab</name>
    <name type="synonym">Neptunus trituberculatus</name>
    <dbReference type="NCBI Taxonomy" id="210409"/>
    <lineage>
        <taxon>Eukaryota</taxon>
        <taxon>Metazoa</taxon>
        <taxon>Ecdysozoa</taxon>
        <taxon>Arthropoda</taxon>
        <taxon>Crustacea</taxon>
        <taxon>Multicrustacea</taxon>
        <taxon>Malacostraca</taxon>
        <taxon>Eumalacostraca</taxon>
        <taxon>Eucarida</taxon>
        <taxon>Decapoda</taxon>
        <taxon>Pleocyemata</taxon>
        <taxon>Brachyura</taxon>
        <taxon>Eubrachyura</taxon>
        <taxon>Portunoidea</taxon>
        <taxon>Portunidae</taxon>
        <taxon>Portuninae</taxon>
        <taxon>Portunus</taxon>
    </lineage>
</organism>
<keyword evidence="3" id="KW-1185">Reference proteome</keyword>
<evidence type="ECO:0000313" key="2">
    <source>
        <dbReference type="EMBL" id="MPC09659.1"/>
    </source>
</evidence>
<accession>A0A5B7CJI1</accession>
<reference evidence="2 3" key="1">
    <citation type="submission" date="2019-05" db="EMBL/GenBank/DDBJ databases">
        <title>Another draft genome of Portunus trituberculatus and its Hox gene families provides insights of decapod evolution.</title>
        <authorList>
            <person name="Jeong J.-H."/>
            <person name="Song I."/>
            <person name="Kim S."/>
            <person name="Choi T."/>
            <person name="Kim D."/>
            <person name="Ryu S."/>
            <person name="Kim W."/>
        </authorList>
    </citation>
    <scope>NUCLEOTIDE SEQUENCE [LARGE SCALE GENOMIC DNA]</scope>
    <source>
        <tissue evidence="2">Muscle</tissue>
    </source>
</reference>
<proteinExistence type="predicted"/>
<sequence>MVGILISKPPFRHLTLTSITSTTASRRGDLPPPARHLPTTLNNSITAGRPPTSRPPPPYAPVSREGGREWRVQLGSSSECSCQQLTHNTSRDSE</sequence>
<evidence type="ECO:0000256" key="1">
    <source>
        <dbReference type="SAM" id="MobiDB-lite"/>
    </source>
</evidence>
<dbReference type="AlphaFoldDB" id="A0A5B7CJI1"/>
<dbReference type="EMBL" id="VSRR010000078">
    <property type="protein sequence ID" value="MPC09659.1"/>
    <property type="molecule type" value="Genomic_DNA"/>
</dbReference>
<protein>
    <submittedName>
        <fullName evidence="2">Uncharacterized protein</fullName>
    </submittedName>
</protein>
<evidence type="ECO:0000313" key="3">
    <source>
        <dbReference type="Proteomes" id="UP000324222"/>
    </source>
</evidence>
<name>A0A5B7CJI1_PORTR</name>
<dbReference type="Proteomes" id="UP000324222">
    <property type="component" value="Unassembled WGS sequence"/>
</dbReference>
<comment type="caution">
    <text evidence="2">The sequence shown here is derived from an EMBL/GenBank/DDBJ whole genome shotgun (WGS) entry which is preliminary data.</text>
</comment>
<feature type="compositionally biased region" description="Polar residues" evidence="1">
    <location>
        <begin position="74"/>
        <end position="88"/>
    </location>
</feature>
<gene>
    <name evidence="2" type="ORF">E2C01_002275</name>
</gene>